<sequence>MKLAYLLPAILLLASTAHAESLNSLVNKQANKTVHAINQEEIEYNGEDAYTYALSQKDIIYADINKDGKKDAIVSLYYCEELNCHNTTGSFEVATFLATGKNQYKKGDVYLVGLSGNVKVVNGIIHVTEVSYADSDPSCCPSKKRTVKLKSNNQGKLVKVK</sequence>
<proteinExistence type="predicted"/>
<dbReference type="RefSeq" id="WP_062500449.1">
    <property type="nucleotide sequence ID" value="NZ_CP065728.1"/>
</dbReference>
<gene>
    <name evidence="2" type="ORF">A7456_10235</name>
    <name evidence="3" type="ORF">I6G26_01065</name>
</gene>
<evidence type="ECO:0000313" key="4">
    <source>
        <dbReference type="Proteomes" id="UP000092575"/>
    </source>
</evidence>
<evidence type="ECO:0000313" key="3">
    <source>
        <dbReference type="EMBL" id="QPT44679.1"/>
    </source>
</evidence>
<evidence type="ECO:0000313" key="5">
    <source>
        <dbReference type="Proteomes" id="UP000594834"/>
    </source>
</evidence>
<dbReference type="AlphaFoldDB" id="A0A1B8QN24"/>
<dbReference type="EMBL" id="CP065728">
    <property type="protein sequence ID" value="QPT44679.1"/>
    <property type="molecule type" value="Genomic_DNA"/>
</dbReference>
<accession>A0A1B8QN24</accession>
<dbReference type="EMBL" id="LXTW01000008">
    <property type="protein sequence ID" value="OBX85486.1"/>
    <property type="molecule type" value="Genomic_DNA"/>
</dbReference>
<dbReference type="STRING" id="478.A7456_10235"/>
<organism evidence="2 4">
    <name type="scientific">Moraxella nonliquefaciens</name>
    <dbReference type="NCBI Taxonomy" id="478"/>
    <lineage>
        <taxon>Bacteria</taxon>
        <taxon>Pseudomonadati</taxon>
        <taxon>Pseudomonadota</taxon>
        <taxon>Gammaproteobacteria</taxon>
        <taxon>Moraxellales</taxon>
        <taxon>Moraxellaceae</taxon>
        <taxon>Moraxella</taxon>
    </lineage>
</organism>
<reference evidence="2 4" key="1">
    <citation type="submission" date="2016-05" db="EMBL/GenBank/DDBJ databases">
        <title>Draft genome sequence of Moraxella nonliquefaciens CCUG 348T.</title>
        <authorList>
            <person name="Salva-Serra F."/>
            <person name="Engstrom-Jakobsson H."/>
            <person name="Thorell K."/>
            <person name="Gonzales-Siles L."/>
            <person name="Karlsson R."/>
            <person name="Boulund F."/>
            <person name="Engstrand L."/>
            <person name="Kristiansson E."/>
            <person name="Moore E."/>
        </authorList>
    </citation>
    <scope>NUCLEOTIDE SEQUENCE [LARGE SCALE GENOMIC DNA]</scope>
    <source>
        <strain evidence="2 4">CCUG 348</strain>
    </source>
</reference>
<name>A0A1B8QN24_MORNO</name>
<keyword evidence="1" id="KW-0732">Signal</keyword>
<feature type="chain" id="PRO_5008612514" evidence="1">
    <location>
        <begin position="20"/>
        <end position="161"/>
    </location>
</feature>
<feature type="signal peptide" evidence="1">
    <location>
        <begin position="1"/>
        <end position="19"/>
    </location>
</feature>
<evidence type="ECO:0000313" key="2">
    <source>
        <dbReference type="EMBL" id="OBX85486.1"/>
    </source>
</evidence>
<evidence type="ECO:0000256" key="1">
    <source>
        <dbReference type="SAM" id="SignalP"/>
    </source>
</evidence>
<dbReference type="Proteomes" id="UP000092575">
    <property type="component" value="Unassembled WGS sequence"/>
</dbReference>
<keyword evidence="5" id="KW-1185">Reference proteome</keyword>
<protein>
    <submittedName>
        <fullName evidence="2">Uncharacterized protein</fullName>
    </submittedName>
</protein>
<dbReference type="Proteomes" id="UP000594834">
    <property type="component" value="Chromosome"/>
</dbReference>
<reference evidence="3 5" key="2">
    <citation type="submission" date="2020-12" db="EMBL/GenBank/DDBJ databases">
        <title>FDA dAtabase for Regulatory Grade micrObial Sequences (FDA-ARGOS): Supporting development and validation of Infectious Disease Dx tests.</title>
        <authorList>
            <person name="Sproer C."/>
            <person name="Gronow S."/>
            <person name="Severitt S."/>
            <person name="Schroder I."/>
            <person name="Tallon L."/>
            <person name="Sadzewicz L."/>
            <person name="Zhao X."/>
            <person name="Boylan J."/>
            <person name="Ott S."/>
            <person name="Bowen H."/>
            <person name="Vavikolanu K."/>
            <person name="Mehta A."/>
            <person name="Aluvathingal J."/>
            <person name="Nadendla S."/>
            <person name="Lowell S."/>
            <person name="Myers T."/>
            <person name="Yan Y."/>
            <person name="Sichtig H."/>
        </authorList>
    </citation>
    <scope>NUCLEOTIDE SEQUENCE [LARGE SCALE GENOMIC DNA]</scope>
    <source>
        <strain evidence="3 5">FDAARGOS_869</strain>
    </source>
</reference>